<evidence type="ECO:0000259" key="4">
    <source>
        <dbReference type="PROSITE" id="PS50949"/>
    </source>
</evidence>
<organism evidence="5">
    <name type="scientific">Actinomyces succiniciruminis</name>
    <dbReference type="NCBI Taxonomy" id="1522002"/>
    <lineage>
        <taxon>Bacteria</taxon>
        <taxon>Bacillati</taxon>
        <taxon>Actinomycetota</taxon>
        <taxon>Actinomycetes</taxon>
        <taxon>Actinomycetales</taxon>
        <taxon>Actinomycetaceae</taxon>
        <taxon>Actinomyces</taxon>
    </lineage>
</organism>
<evidence type="ECO:0000256" key="2">
    <source>
        <dbReference type="ARBA" id="ARBA00023125"/>
    </source>
</evidence>
<keyword evidence="2" id="KW-0238">DNA-binding</keyword>
<dbReference type="Gene3D" id="1.20.120.530">
    <property type="entry name" value="GntR ligand-binding domain-like"/>
    <property type="match status" value="1"/>
</dbReference>
<keyword evidence="1" id="KW-0805">Transcription regulation</keyword>
<gene>
    <name evidence="5" type="ORF">AAM4_2561</name>
</gene>
<dbReference type="InterPro" id="IPR011711">
    <property type="entry name" value="GntR_C"/>
</dbReference>
<dbReference type="SUPFAM" id="SSF48008">
    <property type="entry name" value="GntR ligand-binding domain-like"/>
    <property type="match status" value="1"/>
</dbReference>
<dbReference type="GO" id="GO:0003700">
    <property type="term" value="F:DNA-binding transcription factor activity"/>
    <property type="evidence" value="ECO:0007669"/>
    <property type="project" value="InterPro"/>
</dbReference>
<accession>A0A1L7RT43</accession>
<dbReference type="InterPro" id="IPR008920">
    <property type="entry name" value="TF_FadR/GntR_C"/>
</dbReference>
<dbReference type="InterPro" id="IPR036390">
    <property type="entry name" value="WH_DNA-bd_sf"/>
</dbReference>
<dbReference type="SUPFAM" id="SSF46785">
    <property type="entry name" value="Winged helix' DNA-binding domain"/>
    <property type="match status" value="1"/>
</dbReference>
<dbReference type="CDD" id="cd07377">
    <property type="entry name" value="WHTH_GntR"/>
    <property type="match status" value="1"/>
</dbReference>
<dbReference type="InterPro" id="IPR000524">
    <property type="entry name" value="Tscrpt_reg_HTH_GntR"/>
</dbReference>
<protein>
    <submittedName>
        <fullName evidence="5">FCD domain protein</fullName>
    </submittedName>
</protein>
<dbReference type="AlphaFoldDB" id="A0A1L7RT43"/>
<proteinExistence type="predicted"/>
<name>A0A1L7RT43_9ACTO</name>
<dbReference type="PRINTS" id="PR00035">
    <property type="entry name" value="HTHGNTR"/>
</dbReference>
<dbReference type="EMBL" id="LK995540">
    <property type="protein sequence ID" value="CED92393.1"/>
    <property type="molecule type" value="Genomic_DNA"/>
</dbReference>
<dbReference type="PROSITE" id="PS50949">
    <property type="entry name" value="HTH_GNTR"/>
    <property type="match status" value="1"/>
</dbReference>
<evidence type="ECO:0000313" key="5">
    <source>
        <dbReference type="EMBL" id="CED92393.1"/>
    </source>
</evidence>
<feature type="domain" description="HTH gntR-type" evidence="4">
    <location>
        <begin position="3"/>
        <end position="71"/>
    </location>
</feature>
<dbReference type="RefSeq" id="WP_210581833.1">
    <property type="nucleotide sequence ID" value="NZ_LK995540.1"/>
</dbReference>
<dbReference type="PANTHER" id="PTHR43537:SF44">
    <property type="entry name" value="GNTR FAMILY REGULATORY PROTEIN"/>
    <property type="match status" value="1"/>
</dbReference>
<dbReference type="Gene3D" id="1.10.10.10">
    <property type="entry name" value="Winged helix-like DNA-binding domain superfamily/Winged helix DNA-binding domain"/>
    <property type="match status" value="1"/>
</dbReference>
<dbReference type="InterPro" id="IPR036388">
    <property type="entry name" value="WH-like_DNA-bd_sf"/>
</dbReference>
<sequence length="230" mass="24519">MAPSRIDTAVAELLRRVVDGTYAVGSALPGEEALAAVLSVSRLTAREAVRVLITRGVLSARQGSGTYVNDPADWQDLASLVALARHEGSEHEIGLALLEVRRMIEVGSAGIAAARITPERLSEMEATIAALNAADAADDVEAATAADLAFHDHIIEATGNLFIHATFAPLRQELMTARRVTSAHHEVRAHAIAQHERILLALRLGSPDAAKAAMRAHMDQTTNDLLEYAT</sequence>
<dbReference type="Pfam" id="PF00392">
    <property type="entry name" value="GntR"/>
    <property type="match status" value="1"/>
</dbReference>
<evidence type="ECO:0000256" key="1">
    <source>
        <dbReference type="ARBA" id="ARBA00023015"/>
    </source>
</evidence>
<dbReference type="PANTHER" id="PTHR43537">
    <property type="entry name" value="TRANSCRIPTIONAL REGULATOR, GNTR FAMILY"/>
    <property type="match status" value="1"/>
</dbReference>
<dbReference type="SMART" id="SM00895">
    <property type="entry name" value="FCD"/>
    <property type="match status" value="1"/>
</dbReference>
<dbReference type="GO" id="GO:0003677">
    <property type="term" value="F:DNA binding"/>
    <property type="evidence" value="ECO:0007669"/>
    <property type="project" value="UniProtKB-KW"/>
</dbReference>
<evidence type="ECO:0000256" key="3">
    <source>
        <dbReference type="ARBA" id="ARBA00023163"/>
    </source>
</evidence>
<reference evidence="5" key="1">
    <citation type="submission" date="2014-07" db="EMBL/GenBank/DDBJ databases">
        <authorList>
            <person name="Zhang J.E."/>
            <person name="Yang H."/>
            <person name="Guo J."/>
            <person name="Deng Z."/>
            <person name="Luo H."/>
            <person name="Luo M."/>
            <person name="Zhao B."/>
        </authorList>
    </citation>
    <scope>NUCLEOTIDE SEQUENCE</scope>
    <source>
        <strain evidence="5">AM4</strain>
    </source>
</reference>
<dbReference type="SMART" id="SM00345">
    <property type="entry name" value="HTH_GNTR"/>
    <property type="match status" value="1"/>
</dbReference>
<keyword evidence="3" id="KW-0804">Transcription</keyword>
<dbReference type="Pfam" id="PF07729">
    <property type="entry name" value="FCD"/>
    <property type="match status" value="1"/>
</dbReference>